<keyword evidence="2" id="KW-1185">Reference proteome</keyword>
<accession>A0A9W4SV33</accession>
<dbReference type="EMBL" id="CAMKVN010002591">
    <property type="protein sequence ID" value="CAI2181752.1"/>
    <property type="molecule type" value="Genomic_DNA"/>
</dbReference>
<dbReference type="OrthoDB" id="2442056at2759"/>
<dbReference type="AlphaFoldDB" id="A0A9W4SV33"/>
<sequence length="177" mass="20271">MLQSQENSIVERESCLFSTTHFKYLVKPDAQSVHDYFMKQKASTWSLQNYIGHVLDNLEKELVDFDQAYSIFTDSLDKTNQIVNILLPIKSFCRNYLKWLKSCAGIATIGACCNFFDVKKMQSQSFKLHDTVETTICLNAKMEVFQCHLQSSGSLPSPKSPSQIYRELTHLISTPNK</sequence>
<proteinExistence type="predicted"/>
<protein>
    <submittedName>
        <fullName evidence="1">8753_t:CDS:1</fullName>
    </submittedName>
</protein>
<dbReference type="Proteomes" id="UP001153678">
    <property type="component" value="Unassembled WGS sequence"/>
</dbReference>
<evidence type="ECO:0000313" key="1">
    <source>
        <dbReference type="EMBL" id="CAI2181752.1"/>
    </source>
</evidence>
<comment type="caution">
    <text evidence="1">The sequence shown here is derived from an EMBL/GenBank/DDBJ whole genome shotgun (WGS) entry which is preliminary data.</text>
</comment>
<gene>
    <name evidence="1" type="ORF">FWILDA_LOCUS10241</name>
</gene>
<name>A0A9W4SV33_9GLOM</name>
<reference evidence="1" key="1">
    <citation type="submission" date="2022-08" db="EMBL/GenBank/DDBJ databases">
        <authorList>
            <person name="Kallberg Y."/>
            <person name="Tangrot J."/>
            <person name="Rosling A."/>
        </authorList>
    </citation>
    <scope>NUCLEOTIDE SEQUENCE</scope>
    <source>
        <strain evidence="1">Wild A</strain>
    </source>
</reference>
<evidence type="ECO:0000313" key="2">
    <source>
        <dbReference type="Proteomes" id="UP001153678"/>
    </source>
</evidence>
<organism evidence="1 2">
    <name type="scientific">Funneliformis geosporum</name>
    <dbReference type="NCBI Taxonomy" id="1117311"/>
    <lineage>
        <taxon>Eukaryota</taxon>
        <taxon>Fungi</taxon>
        <taxon>Fungi incertae sedis</taxon>
        <taxon>Mucoromycota</taxon>
        <taxon>Glomeromycotina</taxon>
        <taxon>Glomeromycetes</taxon>
        <taxon>Glomerales</taxon>
        <taxon>Glomeraceae</taxon>
        <taxon>Funneliformis</taxon>
    </lineage>
</organism>